<feature type="compositionally biased region" description="Polar residues" evidence="1">
    <location>
        <begin position="30"/>
        <end position="40"/>
    </location>
</feature>
<feature type="region of interest" description="Disordered" evidence="1">
    <location>
        <begin position="29"/>
        <end position="48"/>
    </location>
</feature>
<evidence type="ECO:0000313" key="2">
    <source>
        <dbReference type="EMBL" id="KAF4622786.1"/>
    </source>
</evidence>
<proteinExistence type="predicted"/>
<accession>A0A8H4R4T4</accession>
<feature type="region of interest" description="Disordered" evidence="1">
    <location>
        <begin position="58"/>
        <end position="101"/>
    </location>
</feature>
<name>A0A8H4R4T4_9HELO</name>
<gene>
    <name evidence="2" type="ORF">G7Y89_g14241</name>
</gene>
<evidence type="ECO:0000256" key="1">
    <source>
        <dbReference type="SAM" id="MobiDB-lite"/>
    </source>
</evidence>
<sequence>MVSHCLGMSRCLDNNLPRRIDGLPKVVIQARQQQPTPTRISSRRESDLERLEQLLREADERAKEANERAERERKRAEDEQRNRQEAESRAQIEEKKARPTTFEEYIRACHTLLSKPLSIQRDKSLST</sequence>
<evidence type="ECO:0000313" key="3">
    <source>
        <dbReference type="Proteomes" id="UP000566819"/>
    </source>
</evidence>
<organism evidence="2 3">
    <name type="scientific">Cudoniella acicularis</name>
    <dbReference type="NCBI Taxonomy" id="354080"/>
    <lineage>
        <taxon>Eukaryota</taxon>
        <taxon>Fungi</taxon>
        <taxon>Dikarya</taxon>
        <taxon>Ascomycota</taxon>
        <taxon>Pezizomycotina</taxon>
        <taxon>Leotiomycetes</taxon>
        <taxon>Helotiales</taxon>
        <taxon>Tricladiaceae</taxon>
        <taxon>Cudoniella</taxon>
    </lineage>
</organism>
<comment type="caution">
    <text evidence="2">The sequence shown here is derived from an EMBL/GenBank/DDBJ whole genome shotgun (WGS) entry which is preliminary data.</text>
</comment>
<reference evidence="2 3" key="1">
    <citation type="submission" date="2020-03" db="EMBL/GenBank/DDBJ databases">
        <title>Draft Genome Sequence of Cudoniella acicularis.</title>
        <authorList>
            <person name="Buettner E."/>
            <person name="Kellner H."/>
        </authorList>
    </citation>
    <scope>NUCLEOTIDE SEQUENCE [LARGE SCALE GENOMIC DNA]</scope>
    <source>
        <strain evidence="2 3">DSM 108380</strain>
    </source>
</reference>
<dbReference type="AlphaFoldDB" id="A0A8H4R4T4"/>
<keyword evidence="3" id="KW-1185">Reference proteome</keyword>
<protein>
    <submittedName>
        <fullName evidence="2">Uncharacterized protein</fullName>
    </submittedName>
</protein>
<dbReference type="OrthoDB" id="2156052at2759"/>
<dbReference type="EMBL" id="JAAMPI010001830">
    <property type="protein sequence ID" value="KAF4622786.1"/>
    <property type="molecule type" value="Genomic_DNA"/>
</dbReference>
<dbReference type="Proteomes" id="UP000566819">
    <property type="component" value="Unassembled WGS sequence"/>
</dbReference>
<feature type="compositionally biased region" description="Basic and acidic residues" evidence="1">
    <location>
        <begin position="58"/>
        <end position="97"/>
    </location>
</feature>